<dbReference type="Proteomes" id="UP000278035">
    <property type="component" value="Chromosome"/>
</dbReference>
<organism evidence="1 2">
    <name type="scientific">Shewanella livingstonensis</name>
    <dbReference type="NCBI Taxonomy" id="150120"/>
    <lineage>
        <taxon>Bacteria</taxon>
        <taxon>Pseudomonadati</taxon>
        <taxon>Pseudomonadota</taxon>
        <taxon>Gammaproteobacteria</taxon>
        <taxon>Alteromonadales</taxon>
        <taxon>Shewanellaceae</taxon>
        <taxon>Shewanella</taxon>
    </lineage>
</organism>
<evidence type="ECO:0000313" key="2">
    <source>
        <dbReference type="Proteomes" id="UP000278035"/>
    </source>
</evidence>
<dbReference type="EMBL" id="CP034015">
    <property type="protein sequence ID" value="AZG73559.1"/>
    <property type="molecule type" value="Genomic_DNA"/>
</dbReference>
<dbReference type="OrthoDB" id="5740743at2"/>
<proteinExistence type="predicted"/>
<name>A0A3G8LVC6_9GAMM</name>
<keyword evidence="2" id="KW-1185">Reference proteome</keyword>
<gene>
    <name evidence="1" type="ORF">EGC82_12785</name>
</gene>
<reference evidence="2" key="1">
    <citation type="submission" date="2018-11" db="EMBL/GenBank/DDBJ databases">
        <title>Shewanella sp. M2.</title>
        <authorList>
            <person name="Hwang Y.J."/>
            <person name="Hwang C.Y."/>
        </authorList>
    </citation>
    <scope>NUCLEOTIDE SEQUENCE [LARGE SCALE GENOMIC DNA]</scope>
    <source>
        <strain evidence="2">LMG 19866</strain>
    </source>
</reference>
<dbReference type="AlphaFoldDB" id="A0A3G8LVC6"/>
<evidence type="ECO:0000313" key="1">
    <source>
        <dbReference type="EMBL" id="AZG73559.1"/>
    </source>
</evidence>
<accession>A0A3G8LVC6</accession>
<sequence>MSAVQNIEIERYHDQITEDIRQVVERYREIMAWDVPDNDTVEADRLIFQAIHNAVVDIETNSKKAEATHNDGCE</sequence>
<dbReference type="KEGG" id="slj:EGC82_12785"/>
<dbReference type="RefSeq" id="WP_124731106.1">
    <property type="nucleotide sequence ID" value="NZ_CBCSKC010000087.1"/>
</dbReference>
<protein>
    <submittedName>
        <fullName evidence="1">Uncharacterized protein</fullName>
    </submittedName>
</protein>